<organism evidence="1 2">
    <name type="scientific">Araneus ventricosus</name>
    <name type="common">Orbweaver spider</name>
    <name type="synonym">Epeira ventricosa</name>
    <dbReference type="NCBI Taxonomy" id="182803"/>
    <lineage>
        <taxon>Eukaryota</taxon>
        <taxon>Metazoa</taxon>
        <taxon>Ecdysozoa</taxon>
        <taxon>Arthropoda</taxon>
        <taxon>Chelicerata</taxon>
        <taxon>Arachnida</taxon>
        <taxon>Araneae</taxon>
        <taxon>Araneomorphae</taxon>
        <taxon>Entelegynae</taxon>
        <taxon>Araneoidea</taxon>
        <taxon>Araneidae</taxon>
        <taxon>Araneus</taxon>
    </lineage>
</organism>
<name>A0A4Y2X9F2_ARAVE</name>
<evidence type="ECO:0000313" key="1">
    <source>
        <dbReference type="EMBL" id="GBO45838.1"/>
    </source>
</evidence>
<sequence length="85" mass="9928">EDNVMFQRFLELTGHRQSDPILELAHLIPQPFSRTRKLHQEVPVTPSISPIEDADRCDRLNDQGLMEGERRTVNIKRLTEGCWMD</sequence>
<dbReference type="EMBL" id="BGPR01073153">
    <property type="protein sequence ID" value="GBO45838.1"/>
    <property type="molecule type" value="Genomic_DNA"/>
</dbReference>
<proteinExistence type="predicted"/>
<accession>A0A4Y2X9F2</accession>
<comment type="caution">
    <text evidence="1">The sequence shown here is derived from an EMBL/GenBank/DDBJ whole genome shotgun (WGS) entry which is preliminary data.</text>
</comment>
<gene>
    <name evidence="1" type="ORF">AVEN_128828_1</name>
</gene>
<protein>
    <submittedName>
        <fullName evidence="1">Uncharacterized protein</fullName>
    </submittedName>
</protein>
<reference evidence="1 2" key="1">
    <citation type="journal article" date="2019" name="Sci. Rep.">
        <title>Orb-weaving spider Araneus ventricosus genome elucidates the spidroin gene catalogue.</title>
        <authorList>
            <person name="Kono N."/>
            <person name="Nakamura H."/>
            <person name="Ohtoshi R."/>
            <person name="Moran D.A.P."/>
            <person name="Shinohara A."/>
            <person name="Yoshida Y."/>
            <person name="Fujiwara M."/>
            <person name="Mori M."/>
            <person name="Tomita M."/>
            <person name="Arakawa K."/>
        </authorList>
    </citation>
    <scope>NUCLEOTIDE SEQUENCE [LARGE SCALE GENOMIC DNA]</scope>
</reference>
<evidence type="ECO:0000313" key="2">
    <source>
        <dbReference type="Proteomes" id="UP000499080"/>
    </source>
</evidence>
<dbReference type="Proteomes" id="UP000499080">
    <property type="component" value="Unassembled WGS sequence"/>
</dbReference>
<dbReference type="AlphaFoldDB" id="A0A4Y2X9F2"/>
<keyword evidence="2" id="KW-1185">Reference proteome</keyword>
<feature type="non-terminal residue" evidence="1">
    <location>
        <position position="1"/>
    </location>
</feature>